<keyword evidence="3" id="KW-1185">Reference proteome</keyword>
<sequence length="837" mass="94475">MLHEPKKSLVKEVLSWSIDDILTHKSLPFMVEMIPTEFETEVDYSKAFYKLILWEIWHNICSVMDNIPIGSTVEAISSESVLDPWLDPETGDWPNKGDILLLSLYNLKSGDQILKDDGLCTILVVEKTIKVTEWDNGTKRGSIIAFLSELPHGVNPSQGGFYEIAKEKKFGRSLYERLSELGFPKHMLKIQYRMHPSISKFPNEEFYAGGLEDGPNVKDYNNTYLDGHMYGPYSFIHVEDGYEENIGQGSRNIVEADVAANIVARLAEDAKDRQCFFDARDDYSLARAMDQSVRDNVSRPNIKFQCAPDAQLAGDSCGEASMDNNPTASLHEASHDMMSVDENLLKYSGEASKENQADSSMDNKKIEEKTMCDDSANSAKTKMCDDDKNDVNAEGNKEIQDTTEGNKVKEVPMQAEVAAEKTCQLLPSCSRKRINSLQEDQPAGQFAEQVHLAQLPPRPSRKKACLSQSAPIAQVTVEMAALEDAQIDLLGALPQLAEAVARTPVNYEERKEREKLVKCVNLYEQARSASDERFWSNVHMDLYNSLFSKKKCADNKWIDWGYIRHLPGVRDVETACRNIGLHKLMALKQNWYEEPIKQFYSTLSINRSRTSVTFMAGINKKITVTKRFCQNVLHVSSKHDDKIKSKLTDAEEKELKSANKDQQDAVEKIIRKTIYPLIGDRGKTHGPCRVLQYHILFGKPFDIVDMMFNCMQENYRHKNKTMGYAPYIMLLINSATKEEFVPESGKCVEHKSAMDIVFTQTHPSDALKKGKEKVVEGESACWGLWLLMKLLAVCPQTSRASQSGTARLSAFRSGCLLLFLKRPAKLSLDVDQLADIL</sequence>
<dbReference type="PANTHER" id="PTHR10887:SF520">
    <property type="entry name" value="P-LOOP CONTAINING NUCLEOSIDE TRIPHOSPHATE HYDROLASE SUPERFAMILY PROTEIN"/>
    <property type="match status" value="1"/>
</dbReference>
<dbReference type="Gene3D" id="3.40.50.300">
    <property type="entry name" value="P-loop containing nucleotide triphosphate hydrolases"/>
    <property type="match status" value="1"/>
</dbReference>
<reference evidence="2" key="1">
    <citation type="submission" date="2020-07" db="EMBL/GenBank/DDBJ databases">
        <title>Genome sequence and genetic diversity analysis of an under-domesticated orphan crop, white fonio (Digitaria exilis).</title>
        <authorList>
            <person name="Bennetzen J.L."/>
            <person name="Chen S."/>
            <person name="Ma X."/>
            <person name="Wang X."/>
            <person name="Yssel A.E.J."/>
            <person name="Chaluvadi S.R."/>
            <person name="Johnson M."/>
            <person name="Gangashetty P."/>
            <person name="Hamidou F."/>
            <person name="Sanogo M.D."/>
            <person name="Zwaenepoel A."/>
            <person name="Wallace J."/>
            <person name="Van De Peer Y."/>
            <person name="Van Deynze A."/>
        </authorList>
    </citation>
    <scope>NUCLEOTIDE SEQUENCE</scope>
    <source>
        <tissue evidence="2">Leaves</tissue>
    </source>
</reference>
<dbReference type="EMBL" id="JACEFO010002268">
    <property type="protein sequence ID" value="KAF8669763.1"/>
    <property type="molecule type" value="Genomic_DNA"/>
</dbReference>
<proteinExistence type="predicted"/>
<dbReference type="SUPFAM" id="SSF52540">
    <property type="entry name" value="P-loop containing nucleoside triphosphate hydrolases"/>
    <property type="match status" value="1"/>
</dbReference>
<dbReference type="OrthoDB" id="1431149at2759"/>
<dbReference type="AlphaFoldDB" id="A0A835E9M2"/>
<dbReference type="Proteomes" id="UP000636709">
    <property type="component" value="Unassembled WGS sequence"/>
</dbReference>
<gene>
    <name evidence="2" type="ORF">HU200_050931</name>
</gene>
<accession>A0A835E9M2</accession>
<evidence type="ECO:0000313" key="2">
    <source>
        <dbReference type="EMBL" id="KAF8669763.1"/>
    </source>
</evidence>
<evidence type="ECO:0000313" key="3">
    <source>
        <dbReference type="Proteomes" id="UP000636709"/>
    </source>
</evidence>
<dbReference type="PANTHER" id="PTHR10887">
    <property type="entry name" value="DNA2/NAM7 HELICASE FAMILY"/>
    <property type="match status" value="1"/>
</dbReference>
<protein>
    <recommendedName>
        <fullName evidence="1">DNA2/NAM7 helicase-like C-terminal domain-containing protein</fullName>
    </recommendedName>
</protein>
<dbReference type="InterPro" id="IPR027417">
    <property type="entry name" value="P-loop_NTPase"/>
</dbReference>
<dbReference type="InterPro" id="IPR041679">
    <property type="entry name" value="DNA2/NAM7-like_C"/>
</dbReference>
<dbReference type="InterPro" id="IPR045055">
    <property type="entry name" value="DNA2/NAM7-like"/>
</dbReference>
<comment type="caution">
    <text evidence="2">The sequence shown here is derived from an EMBL/GenBank/DDBJ whole genome shotgun (WGS) entry which is preliminary data.</text>
</comment>
<name>A0A835E9M2_9POAL</name>
<evidence type="ECO:0000259" key="1">
    <source>
        <dbReference type="Pfam" id="PF13087"/>
    </source>
</evidence>
<organism evidence="2 3">
    <name type="scientific">Digitaria exilis</name>
    <dbReference type="NCBI Taxonomy" id="1010633"/>
    <lineage>
        <taxon>Eukaryota</taxon>
        <taxon>Viridiplantae</taxon>
        <taxon>Streptophyta</taxon>
        <taxon>Embryophyta</taxon>
        <taxon>Tracheophyta</taxon>
        <taxon>Spermatophyta</taxon>
        <taxon>Magnoliopsida</taxon>
        <taxon>Liliopsida</taxon>
        <taxon>Poales</taxon>
        <taxon>Poaceae</taxon>
        <taxon>PACMAD clade</taxon>
        <taxon>Panicoideae</taxon>
        <taxon>Panicodae</taxon>
        <taxon>Paniceae</taxon>
        <taxon>Anthephorinae</taxon>
        <taxon>Digitaria</taxon>
    </lineage>
</organism>
<feature type="domain" description="DNA2/NAM7 helicase-like C-terminal" evidence="1">
    <location>
        <begin position="171"/>
        <end position="272"/>
    </location>
</feature>
<dbReference type="Pfam" id="PF13087">
    <property type="entry name" value="AAA_12"/>
    <property type="match status" value="1"/>
</dbReference>